<sequence>MPCYCAAVVCANISPEHRLLLHVLSIKRGIEIVLFYPAPAYISQQHTAKVVFHVLSSKPFSIVFGLFIFDDFQQQQQTGKKGIFACAHVIFALATQQQQYPVASVLPNAILVHVVFIFVFFI</sequence>
<evidence type="ECO:0000313" key="2">
    <source>
        <dbReference type="EMBL" id="CEP10106.1"/>
    </source>
</evidence>
<name>A0A0B7MVK4_9FUNG</name>
<keyword evidence="1" id="KW-0472">Membrane</keyword>
<proteinExistence type="predicted"/>
<gene>
    <name evidence="2" type="primary">PARPA_03725.1 scaffold 9273</name>
</gene>
<accession>A0A0B7MVK4</accession>
<evidence type="ECO:0000313" key="3">
    <source>
        <dbReference type="Proteomes" id="UP000054107"/>
    </source>
</evidence>
<keyword evidence="3" id="KW-1185">Reference proteome</keyword>
<keyword evidence="1" id="KW-0812">Transmembrane</keyword>
<dbReference type="Proteomes" id="UP000054107">
    <property type="component" value="Unassembled WGS sequence"/>
</dbReference>
<reference evidence="2 3" key="1">
    <citation type="submission" date="2014-09" db="EMBL/GenBank/DDBJ databases">
        <authorList>
            <person name="Ellenberger Sabrina"/>
        </authorList>
    </citation>
    <scope>NUCLEOTIDE SEQUENCE [LARGE SCALE GENOMIC DNA]</scope>
    <source>
        <strain evidence="2 3">CBS 412.66</strain>
    </source>
</reference>
<feature type="transmembrane region" description="Helical" evidence="1">
    <location>
        <begin position="100"/>
        <end position="121"/>
    </location>
</feature>
<keyword evidence="1" id="KW-1133">Transmembrane helix</keyword>
<dbReference type="AlphaFoldDB" id="A0A0B7MVK4"/>
<dbReference type="EMBL" id="LN723094">
    <property type="protein sequence ID" value="CEP10106.1"/>
    <property type="molecule type" value="Genomic_DNA"/>
</dbReference>
<protein>
    <submittedName>
        <fullName evidence="2">Uncharacterized protein</fullName>
    </submittedName>
</protein>
<evidence type="ECO:0000256" key="1">
    <source>
        <dbReference type="SAM" id="Phobius"/>
    </source>
</evidence>
<organism evidence="2 3">
    <name type="scientific">Parasitella parasitica</name>
    <dbReference type="NCBI Taxonomy" id="35722"/>
    <lineage>
        <taxon>Eukaryota</taxon>
        <taxon>Fungi</taxon>
        <taxon>Fungi incertae sedis</taxon>
        <taxon>Mucoromycota</taxon>
        <taxon>Mucoromycotina</taxon>
        <taxon>Mucoromycetes</taxon>
        <taxon>Mucorales</taxon>
        <taxon>Mucorineae</taxon>
        <taxon>Mucoraceae</taxon>
        <taxon>Parasitella</taxon>
    </lineage>
</organism>